<dbReference type="GO" id="GO:0008483">
    <property type="term" value="F:transaminase activity"/>
    <property type="evidence" value="ECO:0007669"/>
    <property type="project" value="UniProtKB-KW"/>
</dbReference>
<evidence type="ECO:0000313" key="10">
    <source>
        <dbReference type="EMBL" id="EFK54163.1"/>
    </source>
</evidence>
<evidence type="ECO:0000259" key="9">
    <source>
        <dbReference type="Pfam" id="PF00266"/>
    </source>
</evidence>
<dbReference type="InterPro" id="IPR016454">
    <property type="entry name" value="Cysteine_dSase"/>
</dbReference>
<keyword evidence="6" id="KW-0408">Iron</keyword>
<dbReference type="InterPro" id="IPR015421">
    <property type="entry name" value="PyrdxlP-dep_Trfase_major"/>
</dbReference>
<comment type="catalytic activity">
    <reaction evidence="8">
        <text>(sulfur carrier)-H + L-cysteine = (sulfur carrier)-SH + L-alanine</text>
        <dbReference type="Rhea" id="RHEA:43892"/>
        <dbReference type="Rhea" id="RHEA-COMP:14737"/>
        <dbReference type="Rhea" id="RHEA-COMP:14739"/>
        <dbReference type="ChEBI" id="CHEBI:29917"/>
        <dbReference type="ChEBI" id="CHEBI:35235"/>
        <dbReference type="ChEBI" id="CHEBI:57972"/>
        <dbReference type="ChEBI" id="CHEBI:64428"/>
        <dbReference type="EC" id="2.8.1.7"/>
    </reaction>
</comment>
<dbReference type="InterPro" id="IPR015422">
    <property type="entry name" value="PyrdxlP-dep_Trfase_small"/>
</dbReference>
<keyword evidence="10" id="KW-0032">Aminotransferase</keyword>
<sequence length="368" mass="38104">MRTAVRYFDHAATTPIRQVAVDAWAEHAHLLNPASQYGSGRAANAVLSEARETIAALLGADPIEVIFTGSGTEADNLAVQGLFHASPSHRVISTGIEHPAVREAVEKLPGADVELLPVGFSGHVEPTEILDQPAALATCMWANNETGAIQPVEDIAARATAAGTPVHVDAVQVVGHIPVDFHAHQFSTLAASAHKFGGPRGVGLLLARRSPKLEPVIHGGGQERGIRPGTVDAASAIATAAALKEAVGEMDSERARVSSLRDRLVSGVTAEISTARVTTTEPALPGHAHFTFPGANGDAMIMLLDGLGIEASTGSACNSGVNQPSHVLEAMGVGSDGALRFTLGRTTTQEDVDAVVAALPEVIERATF</sequence>
<dbReference type="Pfam" id="PF00266">
    <property type="entry name" value="Aminotran_5"/>
    <property type="match status" value="1"/>
</dbReference>
<evidence type="ECO:0000256" key="6">
    <source>
        <dbReference type="ARBA" id="ARBA00023004"/>
    </source>
</evidence>
<comment type="similarity">
    <text evidence="2">Belongs to the class-V pyridoxal-phosphate-dependent aminotransferase family. NifS/IscS subfamily.</text>
</comment>
<protein>
    <submittedName>
        <fullName evidence="10">Aminotransferase, class V</fullName>
    </submittedName>
</protein>
<keyword evidence="7" id="KW-0411">Iron-sulfur</keyword>
<dbReference type="GO" id="GO:0051536">
    <property type="term" value="F:iron-sulfur cluster binding"/>
    <property type="evidence" value="ECO:0007669"/>
    <property type="project" value="UniProtKB-KW"/>
</dbReference>
<dbReference type="SUPFAM" id="SSF53383">
    <property type="entry name" value="PLP-dependent transferases"/>
    <property type="match status" value="1"/>
</dbReference>
<proteinExistence type="inferred from homology"/>
<evidence type="ECO:0000256" key="8">
    <source>
        <dbReference type="ARBA" id="ARBA00050776"/>
    </source>
</evidence>
<dbReference type="InterPro" id="IPR015424">
    <property type="entry name" value="PyrdxlP-dep_Trfase"/>
</dbReference>
<comment type="caution">
    <text evidence="10">The sequence shown here is derived from an EMBL/GenBank/DDBJ whole genome shotgun (WGS) entry which is preliminary data.</text>
</comment>
<dbReference type="RefSeq" id="WP_005290520.1">
    <property type="nucleotide sequence ID" value="NZ_CM000961.1"/>
</dbReference>
<dbReference type="PIRSF" id="PIRSF005572">
    <property type="entry name" value="NifS"/>
    <property type="match status" value="1"/>
</dbReference>
<evidence type="ECO:0000256" key="2">
    <source>
        <dbReference type="ARBA" id="ARBA00006490"/>
    </source>
</evidence>
<dbReference type="AlphaFoldDB" id="D7WDD2"/>
<reference evidence="10" key="1">
    <citation type="submission" date="2010-06" db="EMBL/GenBank/DDBJ databases">
        <authorList>
            <person name="Muzny D."/>
            <person name="Qin X."/>
            <person name="Buhay C."/>
            <person name="Dugan-Rocha S."/>
            <person name="Ding Y."/>
            <person name="Chen G."/>
            <person name="Hawes A."/>
            <person name="Holder M."/>
            <person name="Jhangiani S."/>
            <person name="Johnson A."/>
            <person name="Khan Z."/>
            <person name="Li Z."/>
            <person name="Liu W."/>
            <person name="Liu X."/>
            <person name="Perez L."/>
            <person name="Shen H."/>
            <person name="Wang Q."/>
            <person name="Watt J."/>
            <person name="Xi L."/>
            <person name="Xin Y."/>
            <person name="Zhou J."/>
            <person name="Deng J."/>
            <person name="Jiang H."/>
            <person name="Liu Y."/>
            <person name="Qu J."/>
            <person name="Song X.-Z."/>
            <person name="Zhang L."/>
            <person name="Villasana D."/>
            <person name="Johnson A."/>
            <person name="Liu J."/>
            <person name="Liyanage D."/>
            <person name="Lorensuhewa L."/>
            <person name="Robinson T."/>
            <person name="Song A."/>
            <person name="Song B.-B."/>
            <person name="Dinh H."/>
            <person name="Thornton R."/>
            <person name="Coyle M."/>
            <person name="Francisco L."/>
            <person name="Jackson L."/>
            <person name="Javaid M."/>
            <person name="Korchina V."/>
            <person name="Kovar C."/>
            <person name="Mata R."/>
            <person name="Mathew T."/>
            <person name="Ngo R."/>
            <person name="Nguyen L."/>
            <person name="Nguyen N."/>
            <person name="Okwuonu G."/>
            <person name="Ongeri F."/>
            <person name="Pham C."/>
            <person name="Simmons D."/>
            <person name="Wilczek-Boney K."/>
            <person name="Hale W."/>
            <person name="Jakkamsetti A."/>
            <person name="Pham P."/>
            <person name="Ruth R."/>
            <person name="San Lucas F."/>
            <person name="Warren J."/>
            <person name="Zhang J."/>
            <person name="Zhao Z."/>
            <person name="Zhou C."/>
            <person name="Zhu D."/>
            <person name="Lee S."/>
            <person name="Bess C."/>
            <person name="Blankenburg K."/>
            <person name="Forbes L."/>
            <person name="Fu Q."/>
            <person name="Gubbala S."/>
            <person name="Hirani K."/>
            <person name="Jayaseelan J.C."/>
            <person name="Lara F."/>
            <person name="Munidasa M."/>
            <person name="Palculict T."/>
            <person name="Patil S."/>
            <person name="Pu L.-L."/>
            <person name="Saada N."/>
            <person name="Tang L."/>
            <person name="Weissenberger G."/>
            <person name="Zhu Y."/>
            <person name="Hemphill L."/>
            <person name="Shang Y."/>
            <person name="Youmans B."/>
            <person name="Ayvaz T."/>
            <person name="Ross M."/>
            <person name="Santibanez J."/>
            <person name="Aqrawi P."/>
            <person name="Gross S."/>
            <person name="Joshi V."/>
            <person name="Fowler G."/>
            <person name="Nazareth L."/>
            <person name="Reid J."/>
            <person name="Worley K."/>
            <person name="Petrosino J."/>
            <person name="Highlander S."/>
            <person name="Gibbs R."/>
        </authorList>
    </citation>
    <scope>NUCLEOTIDE SEQUENCE [LARGE SCALE GENOMIC DNA]</scope>
    <source>
        <strain evidence="10">ATCC 33030</strain>
    </source>
</reference>
<name>D7WDD2_9CORY</name>
<dbReference type="EMBL" id="ACLJ02000003">
    <property type="protein sequence ID" value="EFK54163.1"/>
    <property type="molecule type" value="Genomic_DNA"/>
</dbReference>
<dbReference type="Gene3D" id="1.10.260.50">
    <property type="match status" value="1"/>
</dbReference>
<dbReference type="GO" id="GO:0046872">
    <property type="term" value="F:metal ion binding"/>
    <property type="evidence" value="ECO:0007669"/>
    <property type="project" value="UniProtKB-KW"/>
</dbReference>
<dbReference type="GO" id="GO:0031071">
    <property type="term" value="F:cysteine desulfurase activity"/>
    <property type="evidence" value="ECO:0007669"/>
    <property type="project" value="UniProtKB-EC"/>
</dbReference>
<dbReference type="InterPro" id="IPR000192">
    <property type="entry name" value="Aminotrans_V_dom"/>
</dbReference>
<feature type="domain" description="Aminotransferase class V" evidence="9">
    <location>
        <begin position="7"/>
        <end position="355"/>
    </location>
</feature>
<dbReference type="Gene3D" id="3.90.1150.10">
    <property type="entry name" value="Aspartate Aminotransferase, domain 1"/>
    <property type="match status" value="1"/>
</dbReference>
<comment type="cofactor">
    <cofactor evidence="1">
        <name>pyridoxal 5'-phosphate</name>
        <dbReference type="ChEBI" id="CHEBI:597326"/>
    </cofactor>
</comment>
<dbReference type="Gene3D" id="3.40.640.10">
    <property type="entry name" value="Type I PLP-dependent aspartate aminotransferase-like (Major domain)"/>
    <property type="match status" value="1"/>
</dbReference>
<keyword evidence="4" id="KW-0479">Metal-binding</keyword>
<dbReference type="PANTHER" id="PTHR11601">
    <property type="entry name" value="CYSTEINE DESULFURYLASE FAMILY MEMBER"/>
    <property type="match status" value="1"/>
</dbReference>
<gene>
    <name evidence="10" type="ORF">HMPREF0291_11820</name>
</gene>
<dbReference type="HOGENOM" id="CLU_003433_0_0_11"/>
<accession>D7WDD2</accession>
<dbReference type="eggNOG" id="COG1104">
    <property type="taxonomic scope" value="Bacteria"/>
</dbReference>
<dbReference type="OrthoDB" id="9808002at2"/>
<keyword evidence="11" id="KW-1185">Reference proteome</keyword>
<evidence type="ECO:0000256" key="5">
    <source>
        <dbReference type="ARBA" id="ARBA00022898"/>
    </source>
</evidence>
<dbReference type="STRING" id="585529.HMPREF0291_11820"/>
<evidence type="ECO:0000256" key="4">
    <source>
        <dbReference type="ARBA" id="ARBA00022723"/>
    </source>
</evidence>
<organism evidence="10 11">
    <name type="scientific">Corynebacterium genitalium ATCC 33030</name>
    <dbReference type="NCBI Taxonomy" id="585529"/>
    <lineage>
        <taxon>Bacteria</taxon>
        <taxon>Bacillati</taxon>
        <taxon>Actinomycetota</taxon>
        <taxon>Actinomycetes</taxon>
        <taxon>Mycobacteriales</taxon>
        <taxon>Corynebacteriaceae</taxon>
        <taxon>Corynebacterium</taxon>
    </lineage>
</organism>
<evidence type="ECO:0000256" key="1">
    <source>
        <dbReference type="ARBA" id="ARBA00001933"/>
    </source>
</evidence>
<evidence type="ECO:0000256" key="3">
    <source>
        <dbReference type="ARBA" id="ARBA00022679"/>
    </source>
</evidence>
<dbReference type="Proteomes" id="UP000004208">
    <property type="component" value="Unassembled WGS sequence"/>
</dbReference>
<dbReference type="PANTHER" id="PTHR11601:SF34">
    <property type="entry name" value="CYSTEINE DESULFURASE"/>
    <property type="match status" value="1"/>
</dbReference>
<evidence type="ECO:0000313" key="11">
    <source>
        <dbReference type="Proteomes" id="UP000004208"/>
    </source>
</evidence>
<evidence type="ECO:0000256" key="7">
    <source>
        <dbReference type="ARBA" id="ARBA00023014"/>
    </source>
</evidence>
<keyword evidence="3" id="KW-0808">Transferase</keyword>
<keyword evidence="5" id="KW-0663">Pyridoxal phosphate</keyword>